<organism evidence="9 10">
    <name type="scientific">Ditylenchus dipsaci</name>
    <dbReference type="NCBI Taxonomy" id="166011"/>
    <lineage>
        <taxon>Eukaryota</taxon>
        <taxon>Metazoa</taxon>
        <taxon>Ecdysozoa</taxon>
        <taxon>Nematoda</taxon>
        <taxon>Chromadorea</taxon>
        <taxon>Rhabditida</taxon>
        <taxon>Tylenchina</taxon>
        <taxon>Tylenchomorpha</taxon>
        <taxon>Sphaerularioidea</taxon>
        <taxon>Anguinidae</taxon>
        <taxon>Anguininae</taxon>
        <taxon>Ditylenchus</taxon>
    </lineage>
</organism>
<dbReference type="Gene3D" id="3.30.160.60">
    <property type="entry name" value="Classic Zinc Finger"/>
    <property type="match status" value="1"/>
</dbReference>
<keyword evidence="2" id="KW-0479">Metal-binding</keyword>
<dbReference type="PANTHER" id="PTHR45891">
    <property type="entry name" value="ZINC FINGER HOMEOBOX PROTEIN"/>
    <property type="match status" value="1"/>
</dbReference>
<comment type="subcellular location">
    <subcellularLocation>
        <location evidence="1">Nucleus</location>
    </subcellularLocation>
</comment>
<dbReference type="GO" id="GO:0000978">
    <property type="term" value="F:RNA polymerase II cis-regulatory region sequence-specific DNA binding"/>
    <property type="evidence" value="ECO:0007669"/>
    <property type="project" value="TreeGrafter"/>
</dbReference>
<dbReference type="PANTHER" id="PTHR45891:SF3">
    <property type="entry name" value="ZINC FINGER PROTEIN 2"/>
    <property type="match status" value="1"/>
</dbReference>
<dbReference type="GO" id="GO:0005634">
    <property type="term" value="C:nucleus"/>
    <property type="evidence" value="ECO:0007669"/>
    <property type="project" value="UniProtKB-SubCell"/>
</dbReference>
<keyword evidence="7" id="KW-0812">Transmembrane</keyword>
<evidence type="ECO:0000256" key="1">
    <source>
        <dbReference type="ARBA" id="ARBA00004123"/>
    </source>
</evidence>
<name>A0A915DZ95_9BILA</name>
<evidence type="ECO:0000313" key="9">
    <source>
        <dbReference type="Proteomes" id="UP000887574"/>
    </source>
</evidence>
<dbReference type="InterPro" id="IPR013087">
    <property type="entry name" value="Znf_C2H2_type"/>
</dbReference>
<protein>
    <submittedName>
        <fullName evidence="10">C2H2-type domain-containing protein</fullName>
    </submittedName>
</protein>
<dbReference type="InterPro" id="IPR019425">
    <property type="entry name" value="7TM_GPCR_serpentine_rcpt_Srt"/>
</dbReference>
<dbReference type="PROSITE" id="PS50157">
    <property type="entry name" value="ZINC_FINGER_C2H2_2"/>
    <property type="match status" value="1"/>
</dbReference>
<dbReference type="PROSITE" id="PS00028">
    <property type="entry name" value="ZINC_FINGER_C2H2_1"/>
    <property type="match status" value="1"/>
</dbReference>
<evidence type="ECO:0000313" key="10">
    <source>
        <dbReference type="WBParaSite" id="jg24265"/>
    </source>
</evidence>
<dbReference type="FunFam" id="3.30.160.60:FF:000446">
    <property type="entry name" value="Zinc finger protein"/>
    <property type="match status" value="1"/>
</dbReference>
<feature type="transmembrane region" description="Helical" evidence="7">
    <location>
        <begin position="183"/>
        <end position="201"/>
    </location>
</feature>
<dbReference type="InterPro" id="IPR036236">
    <property type="entry name" value="Znf_C2H2_sf"/>
</dbReference>
<dbReference type="GO" id="GO:0000981">
    <property type="term" value="F:DNA-binding transcription factor activity, RNA polymerase II-specific"/>
    <property type="evidence" value="ECO:0007669"/>
    <property type="project" value="TreeGrafter"/>
</dbReference>
<keyword evidence="7" id="KW-0472">Membrane</keyword>
<sequence>MWLALAIAKSSFSAPPLIPNTFPFALNNELLLQLLAFKISCLSPLLPCLAQTQPDKLETSALPSKPEKQVRFLRDKSTQTMKCPKCNWHYKYQESLEIHMKEKHGEEQNSPICLKLHPKLVDGESYTCGCHPYRCDLCQYTTSSKGNLAIHMKSVRHMQAARKRQSTKGLTSPYRRPTRSIHYLRGVAQLICYFPFFVTMLKPRFLELSCYKFMIFLGVMDFLTIATGSLISGYLLIEGAVFCTNPKLIYFTVQWA</sequence>
<dbReference type="Pfam" id="PF10321">
    <property type="entry name" value="7TM_GPCR_Srt"/>
    <property type="match status" value="1"/>
</dbReference>
<evidence type="ECO:0000256" key="6">
    <source>
        <dbReference type="PROSITE-ProRule" id="PRU00042"/>
    </source>
</evidence>
<dbReference type="GO" id="GO:0000122">
    <property type="term" value="P:negative regulation of transcription by RNA polymerase II"/>
    <property type="evidence" value="ECO:0007669"/>
    <property type="project" value="UniProtKB-ARBA"/>
</dbReference>
<dbReference type="SUPFAM" id="SSF57667">
    <property type="entry name" value="beta-beta-alpha zinc fingers"/>
    <property type="match status" value="1"/>
</dbReference>
<dbReference type="SMART" id="SM00355">
    <property type="entry name" value="ZnF_C2H2"/>
    <property type="match status" value="2"/>
</dbReference>
<dbReference type="Pfam" id="PF00096">
    <property type="entry name" value="zf-C2H2"/>
    <property type="match status" value="2"/>
</dbReference>
<dbReference type="GO" id="GO:0008270">
    <property type="term" value="F:zinc ion binding"/>
    <property type="evidence" value="ECO:0007669"/>
    <property type="project" value="UniProtKB-KW"/>
</dbReference>
<proteinExistence type="predicted"/>
<keyword evidence="9" id="KW-1185">Reference proteome</keyword>
<keyword evidence="3" id="KW-0677">Repeat</keyword>
<keyword evidence="4 6" id="KW-0863">Zinc-finger</keyword>
<keyword evidence="5" id="KW-0862">Zinc</keyword>
<accession>A0A915DZ95</accession>
<evidence type="ECO:0000256" key="3">
    <source>
        <dbReference type="ARBA" id="ARBA00022737"/>
    </source>
</evidence>
<feature type="transmembrane region" description="Helical" evidence="7">
    <location>
        <begin position="213"/>
        <end position="237"/>
    </location>
</feature>
<evidence type="ECO:0000256" key="7">
    <source>
        <dbReference type="SAM" id="Phobius"/>
    </source>
</evidence>
<evidence type="ECO:0000259" key="8">
    <source>
        <dbReference type="PROSITE" id="PS50157"/>
    </source>
</evidence>
<evidence type="ECO:0000256" key="5">
    <source>
        <dbReference type="ARBA" id="ARBA00022833"/>
    </source>
</evidence>
<dbReference type="WBParaSite" id="jg24265">
    <property type="protein sequence ID" value="jg24265"/>
    <property type="gene ID" value="jg24265"/>
</dbReference>
<dbReference type="InterPro" id="IPR051968">
    <property type="entry name" value="ZnFinger_Homeobox_TR"/>
</dbReference>
<dbReference type="Proteomes" id="UP000887574">
    <property type="component" value="Unplaced"/>
</dbReference>
<evidence type="ECO:0000256" key="4">
    <source>
        <dbReference type="ARBA" id="ARBA00022771"/>
    </source>
</evidence>
<feature type="domain" description="C2H2-type" evidence="8">
    <location>
        <begin position="81"/>
        <end position="109"/>
    </location>
</feature>
<keyword evidence="7" id="KW-1133">Transmembrane helix</keyword>
<evidence type="ECO:0000256" key="2">
    <source>
        <dbReference type="ARBA" id="ARBA00022723"/>
    </source>
</evidence>
<dbReference type="AlphaFoldDB" id="A0A915DZ95"/>
<reference evidence="10" key="1">
    <citation type="submission" date="2022-11" db="UniProtKB">
        <authorList>
            <consortium name="WormBaseParasite"/>
        </authorList>
    </citation>
    <scope>IDENTIFICATION</scope>
</reference>